<comment type="caution">
    <text evidence="2">The sequence shown here is derived from an EMBL/GenBank/DDBJ whole genome shotgun (WGS) entry which is preliminary data.</text>
</comment>
<dbReference type="OrthoDB" id="5150811at2759"/>
<dbReference type="Pfam" id="PF13565">
    <property type="entry name" value="HTH_32"/>
    <property type="match status" value="1"/>
</dbReference>
<feature type="region of interest" description="Disordered" evidence="1">
    <location>
        <begin position="61"/>
        <end position="85"/>
    </location>
</feature>
<feature type="non-terminal residue" evidence="2">
    <location>
        <position position="126"/>
    </location>
</feature>
<dbReference type="Gene3D" id="1.10.10.10">
    <property type="entry name" value="Winged helix-like DNA-binding domain superfamily/Winged helix DNA-binding domain"/>
    <property type="match status" value="2"/>
</dbReference>
<reference evidence="2 3" key="1">
    <citation type="journal article" date="2021" name="Nat. Commun.">
        <title>Genetic determinants of endophytism in the Arabidopsis root mycobiome.</title>
        <authorList>
            <person name="Mesny F."/>
            <person name="Miyauchi S."/>
            <person name="Thiergart T."/>
            <person name="Pickel B."/>
            <person name="Atanasova L."/>
            <person name="Karlsson M."/>
            <person name="Huettel B."/>
            <person name="Barry K.W."/>
            <person name="Haridas S."/>
            <person name="Chen C."/>
            <person name="Bauer D."/>
            <person name="Andreopoulos W."/>
            <person name="Pangilinan J."/>
            <person name="LaButti K."/>
            <person name="Riley R."/>
            <person name="Lipzen A."/>
            <person name="Clum A."/>
            <person name="Drula E."/>
            <person name="Henrissat B."/>
            <person name="Kohler A."/>
            <person name="Grigoriev I.V."/>
            <person name="Martin F.M."/>
            <person name="Hacquard S."/>
        </authorList>
    </citation>
    <scope>NUCLEOTIDE SEQUENCE [LARGE SCALE GENOMIC DNA]</scope>
    <source>
        <strain evidence="2 3">MPI-CAGE-CH-0241</strain>
    </source>
</reference>
<keyword evidence="3" id="KW-1185">Reference proteome</keyword>
<sequence length="126" mass="14141">MTSNLRTFGTIISGNRQSGQEIDPETRSAIFAAVDLGEKKSDVARDFGVSPSAVTRIIQRFEQTQSVHSQPRSGRPKSLSPRDKRAIVRKVHQNNDITRGELVYELQLPVSVTTIRRALNEINLRK</sequence>
<keyword evidence="2" id="KW-0371">Homeobox</keyword>
<evidence type="ECO:0000313" key="2">
    <source>
        <dbReference type="EMBL" id="KAH6872074.1"/>
    </source>
</evidence>
<dbReference type="InterPro" id="IPR036388">
    <property type="entry name" value="WH-like_DNA-bd_sf"/>
</dbReference>
<gene>
    <name evidence="2" type="ORF">B0T10DRAFT_380013</name>
</gene>
<dbReference type="GO" id="GO:0003677">
    <property type="term" value="F:DNA binding"/>
    <property type="evidence" value="ECO:0007669"/>
    <property type="project" value="UniProtKB-KW"/>
</dbReference>
<keyword evidence="2" id="KW-0238">DNA-binding</keyword>
<dbReference type="AlphaFoldDB" id="A0A9P8VQU9"/>
<dbReference type="Proteomes" id="UP000777438">
    <property type="component" value="Unassembled WGS sequence"/>
</dbReference>
<name>A0A9P8VQU9_9HYPO</name>
<proteinExistence type="predicted"/>
<dbReference type="SUPFAM" id="SSF46689">
    <property type="entry name" value="Homeodomain-like"/>
    <property type="match status" value="1"/>
</dbReference>
<dbReference type="InterPro" id="IPR009057">
    <property type="entry name" value="Homeodomain-like_sf"/>
</dbReference>
<protein>
    <submittedName>
        <fullName evidence="2">Homeodomain-like protein</fullName>
    </submittedName>
</protein>
<evidence type="ECO:0000256" key="1">
    <source>
        <dbReference type="SAM" id="MobiDB-lite"/>
    </source>
</evidence>
<dbReference type="EMBL" id="JAGPYM010000047">
    <property type="protein sequence ID" value="KAH6872074.1"/>
    <property type="molecule type" value="Genomic_DNA"/>
</dbReference>
<accession>A0A9P8VQU9</accession>
<evidence type="ECO:0000313" key="3">
    <source>
        <dbReference type="Proteomes" id="UP000777438"/>
    </source>
</evidence>
<feature type="compositionally biased region" description="Polar residues" evidence="1">
    <location>
        <begin position="61"/>
        <end position="72"/>
    </location>
</feature>
<organism evidence="2 3">
    <name type="scientific">Thelonectria olida</name>
    <dbReference type="NCBI Taxonomy" id="1576542"/>
    <lineage>
        <taxon>Eukaryota</taxon>
        <taxon>Fungi</taxon>
        <taxon>Dikarya</taxon>
        <taxon>Ascomycota</taxon>
        <taxon>Pezizomycotina</taxon>
        <taxon>Sordariomycetes</taxon>
        <taxon>Hypocreomycetidae</taxon>
        <taxon>Hypocreales</taxon>
        <taxon>Nectriaceae</taxon>
        <taxon>Thelonectria</taxon>
    </lineage>
</organism>